<evidence type="ECO:0000313" key="3">
    <source>
        <dbReference type="EMBL" id="HEN41213.1"/>
    </source>
</evidence>
<feature type="domain" description="DUF294" evidence="2">
    <location>
        <begin position="263"/>
        <end position="393"/>
    </location>
</feature>
<dbReference type="CDD" id="cd05401">
    <property type="entry name" value="NT_GlnE_GlnD_like"/>
    <property type="match status" value="1"/>
</dbReference>
<protein>
    <submittedName>
        <fullName evidence="3">Nucleotidyltransferase</fullName>
    </submittedName>
</protein>
<dbReference type="Pfam" id="PF10335">
    <property type="entry name" value="DUF294_C"/>
    <property type="match status" value="1"/>
</dbReference>
<reference evidence="3" key="1">
    <citation type="journal article" date="2020" name="mSystems">
        <title>Genome- and Community-Level Interaction Insights into Carbon Utilization and Element Cycling Functions of Hydrothermarchaeota in Hydrothermal Sediment.</title>
        <authorList>
            <person name="Zhou Z."/>
            <person name="Liu Y."/>
            <person name="Xu W."/>
            <person name="Pan J."/>
            <person name="Luo Z.H."/>
            <person name="Li M."/>
        </authorList>
    </citation>
    <scope>NUCLEOTIDE SEQUENCE [LARGE SCALE GENOMIC DNA]</scope>
    <source>
        <strain evidence="3">SpSt-349</strain>
    </source>
</reference>
<name>A0A831TZA0_GEOME</name>
<dbReference type="InterPro" id="IPR005105">
    <property type="entry name" value="GlnD_Uridyltrans_N"/>
</dbReference>
<sequence>MALLLGARGEDLLERRGTVELVEQVRQGLYARMANLSAGDEELLLLGVRDALEQELLAEERCREEFSRALDDADQAGDIQELILVQDRLRAMAAEHFRRHGSVTAYHLLRTAALDRLTAATLRMTASQMTDGGVAPPAGRWCWLALGAAGRGEVSRFDACDFLLVHGESEAGGSFVGFSSRAATMLERLGIGSRAGITPSSATWRGSLAEWRQRIVARAAEGGDDQEWLIRLADLRLVAGDPSLAAEMVNQVRFALSLQIDPLRETARRTAMLQSGFDFFGRLRTERGMFNLAVYGIVPIVANVRIMTVRFDIQETSTTERIRGLLYQGRIDVELAERLLRAWHCFCRHAVQGEIAGEIGILVDVEGLGEDELHELHTSLEAVGALQKIVYSSISGQG</sequence>
<feature type="domain" description="Protein-PII uridylyltransferase N-terminal" evidence="1">
    <location>
        <begin position="88"/>
        <end position="217"/>
    </location>
</feature>
<gene>
    <name evidence="3" type="ORF">ENQ87_02370</name>
</gene>
<dbReference type="Pfam" id="PF03445">
    <property type="entry name" value="DUF294"/>
    <property type="match status" value="1"/>
</dbReference>
<dbReference type="InterPro" id="IPR018821">
    <property type="entry name" value="DUF294_put_nucleoTrafse_sb-bd"/>
</dbReference>
<dbReference type="EMBL" id="DSOV01000007">
    <property type="protein sequence ID" value="HEN41213.1"/>
    <property type="molecule type" value="Genomic_DNA"/>
</dbReference>
<accession>A0A831TZA0</accession>
<organism evidence="3">
    <name type="scientific">Geobacter metallireducens</name>
    <dbReference type="NCBI Taxonomy" id="28232"/>
    <lineage>
        <taxon>Bacteria</taxon>
        <taxon>Pseudomonadati</taxon>
        <taxon>Thermodesulfobacteriota</taxon>
        <taxon>Desulfuromonadia</taxon>
        <taxon>Geobacterales</taxon>
        <taxon>Geobacteraceae</taxon>
        <taxon>Geobacter</taxon>
    </lineage>
</organism>
<proteinExistence type="predicted"/>
<keyword evidence="3" id="KW-0808">Transferase</keyword>
<comment type="caution">
    <text evidence="3">The sequence shown here is derived from an EMBL/GenBank/DDBJ whole genome shotgun (WGS) entry which is preliminary data.</text>
</comment>
<dbReference type="AlphaFoldDB" id="A0A831TZA0"/>
<dbReference type="GO" id="GO:0008773">
    <property type="term" value="F:[protein-PII] uridylyltransferase activity"/>
    <property type="evidence" value="ECO:0007669"/>
    <property type="project" value="InterPro"/>
</dbReference>
<evidence type="ECO:0000259" key="1">
    <source>
        <dbReference type="Pfam" id="PF03445"/>
    </source>
</evidence>
<evidence type="ECO:0000259" key="2">
    <source>
        <dbReference type="Pfam" id="PF10335"/>
    </source>
</evidence>